<dbReference type="EMBL" id="OIVN01000728">
    <property type="protein sequence ID" value="SPC84708.1"/>
    <property type="molecule type" value="Genomic_DNA"/>
</dbReference>
<name>A0A2N9FC48_FAGSY</name>
<feature type="compositionally biased region" description="Polar residues" evidence="1">
    <location>
        <begin position="65"/>
        <end position="82"/>
    </location>
</feature>
<dbReference type="PANTHER" id="PTHR21529">
    <property type="entry name" value="MAMMARY TURMOR VIRUS RECEPTOR HOMOLOG 1, 2 MTVR1, 2"/>
    <property type="match status" value="1"/>
</dbReference>
<dbReference type="PANTHER" id="PTHR21529:SF4">
    <property type="entry name" value="TPR AND ANKYRIN REPEAT-CONTAINING PROTEIN 1"/>
    <property type="match status" value="1"/>
</dbReference>
<dbReference type="InterPro" id="IPR039904">
    <property type="entry name" value="TRANK1"/>
</dbReference>
<evidence type="ECO:0000256" key="1">
    <source>
        <dbReference type="SAM" id="MobiDB-lite"/>
    </source>
</evidence>
<evidence type="ECO:0000313" key="2">
    <source>
        <dbReference type="EMBL" id="SPC84708.1"/>
    </source>
</evidence>
<reference evidence="2" key="1">
    <citation type="submission" date="2018-02" db="EMBL/GenBank/DDBJ databases">
        <authorList>
            <person name="Cohen D.B."/>
            <person name="Kent A.D."/>
        </authorList>
    </citation>
    <scope>NUCLEOTIDE SEQUENCE</scope>
</reference>
<proteinExistence type="predicted"/>
<sequence length="383" mass="43483">MTVIVGTKIFGAVVEQEISGAEQYRDFWSRQENRTEISGAEFGQENRTEISGADFGQGNKAEGQQRGQLADSTAGESMSAGRTASRENSWRKHCLWILGNEATLTKKFSIWKELVIDAKKRRCFYNADEDKGLAQAIKVALVEHNQIHTLLNMDSFLFRESRWQVSFSNDFLKSMSRVKNAVTCKEVLNLLESLANGWRQPHWKKNLFVHHGTSSQLLEQYKVNGFLNLGNGWRQRHWKKNLFVHHGVNGFLNLVWTVDILKENSYYIQILKVWDILPLSEMPRLANHLDVLFENYTVDKMNRCKHKCLNGCLVVPMRWPIDSSISPKADPVLSLSEPLASLSLRDDLESSSTIICIRLSNGICHAVGVRCLLKTSAACSVLL</sequence>
<protein>
    <submittedName>
        <fullName evidence="2">Uncharacterized protein</fullName>
    </submittedName>
</protein>
<gene>
    <name evidence="2" type="ORF">FSB_LOCUS12590</name>
</gene>
<organism evidence="2">
    <name type="scientific">Fagus sylvatica</name>
    <name type="common">Beechnut</name>
    <dbReference type="NCBI Taxonomy" id="28930"/>
    <lineage>
        <taxon>Eukaryota</taxon>
        <taxon>Viridiplantae</taxon>
        <taxon>Streptophyta</taxon>
        <taxon>Embryophyta</taxon>
        <taxon>Tracheophyta</taxon>
        <taxon>Spermatophyta</taxon>
        <taxon>Magnoliopsida</taxon>
        <taxon>eudicotyledons</taxon>
        <taxon>Gunneridae</taxon>
        <taxon>Pentapetalae</taxon>
        <taxon>rosids</taxon>
        <taxon>fabids</taxon>
        <taxon>Fagales</taxon>
        <taxon>Fagaceae</taxon>
        <taxon>Fagus</taxon>
    </lineage>
</organism>
<dbReference type="AlphaFoldDB" id="A0A2N9FC48"/>
<feature type="region of interest" description="Disordered" evidence="1">
    <location>
        <begin position="48"/>
        <end position="85"/>
    </location>
</feature>
<accession>A0A2N9FC48</accession>